<protein>
    <recommendedName>
        <fullName evidence="1">60S ribosomal protein L7a</fullName>
    </recommendedName>
</protein>
<reference evidence="2 3" key="1">
    <citation type="journal article" date="2018" name="Sci. Data">
        <title>The draft genome sequence of cork oak.</title>
        <authorList>
            <person name="Ramos A.M."/>
            <person name="Usie A."/>
            <person name="Barbosa P."/>
            <person name="Barros P.M."/>
            <person name="Capote T."/>
            <person name="Chaves I."/>
            <person name="Simoes F."/>
            <person name="Abreu I."/>
            <person name="Carrasquinho I."/>
            <person name="Faro C."/>
            <person name="Guimaraes J.B."/>
            <person name="Mendonca D."/>
            <person name="Nobrega F."/>
            <person name="Rodrigues L."/>
            <person name="Saibo N.J.M."/>
            <person name="Varela M.C."/>
            <person name="Egas C."/>
            <person name="Matos J."/>
            <person name="Miguel C.M."/>
            <person name="Oliveira M.M."/>
            <person name="Ricardo C.P."/>
            <person name="Goncalves S."/>
        </authorList>
    </citation>
    <scope>NUCLEOTIDE SEQUENCE [LARGE SCALE GENOMIC DNA]</scope>
    <source>
        <strain evidence="3">cv. HL8</strain>
    </source>
</reference>
<dbReference type="InterPro" id="IPR001921">
    <property type="entry name" value="Ribosomal_eL8_euk"/>
</dbReference>
<accession>A0AAW0IZK7</accession>
<dbReference type="PRINTS" id="PR00882">
    <property type="entry name" value="RIBOSOMALL7A"/>
</dbReference>
<dbReference type="AlphaFoldDB" id="A0AAW0IZK7"/>
<dbReference type="PANTHER" id="PTHR33144">
    <property type="entry name" value="OS10G0409366 PROTEIN-RELATED"/>
    <property type="match status" value="1"/>
</dbReference>
<comment type="similarity">
    <text evidence="1">Belongs to the eukaryotic ribosomal protein eL8 family.</text>
</comment>
<dbReference type="PANTHER" id="PTHR33144:SF48">
    <property type="entry name" value="PLANT TRANSPOSASE (PTTA_EN_SPM FAMILY)"/>
    <property type="match status" value="1"/>
</dbReference>
<gene>
    <name evidence="2" type="primary">RPL7AB_3</name>
    <name evidence="2" type="ORF">CFP56_039942</name>
</gene>
<comment type="function">
    <text evidence="1">Component of the ribosome.</text>
</comment>
<proteinExistence type="inferred from homology"/>
<organism evidence="2 3">
    <name type="scientific">Quercus suber</name>
    <name type="common">Cork oak</name>
    <dbReference type="NCBI Taxonomy" id="58331"/>
    <lineage>
        <taxon>Eukaryota</taxon>
        <taxon>Viridiplantae</taxon>
        <taxon>Streptophyta</taxon>
        <taxon>Embryophyta</taxon>
        <taxon>Tracheophyta</taxon>
        <taxon>Spermatophyta</taxon>
        <taxon>Magnoliopsida</taxon>
        <taxon>eudicotyledons</taxon>
        <taxon>Gunneridae</taxon>
        <taxon>Pentapetalae</taxon>
        <taxon>rosids</taxon>
        <taxon>fabids</taxon>
        <taxon>Fagales</taxon>
        <taxon>Fagaceae</taxon>
        <taxon>Quercus</taxon>
    </lineage>
</organism>
<evidence type="ECO:0000313" key="3">
    <source>
        <dbReference type="Proteomes" id="UP000237347"/>
    </source>
</evidence>
<keyword evidence="1 2" id="KW-0689">Ribosomal protein</keyword>
<dbReference type="GO" id="GO:0022625">
    <property type="term" value="C:cytosolic large ribosomal subunit"/>
    <property type="evidence" value="ECO:0007669"/>
    <property type="project" value="UniProtKB-UniRule"/>
</dbReference>
<keyword evidence="3" id="KW-1185">Reference proteome</keyword>
<dbReference type="EMBL" id="PKMF04000772">
    <property type="protein sequence ID" value="KAK7819643.1"/>
    <property type="molecule type" value="Genomic_DNA"/>
</dbReference>
<name>A0AAW0IZK7_QUESU</name>
<evidence type="ECO:0000256" key="1">
    <source>
        <dbReference type="RuleBase" id="RU367042"/>
    </source>
</evidence>
<sequence>MKTLIDLSDIKKGDWTAQESSLLERLHLVYYCFDDIVRLANITPFTVNEIEALRELYKKLSQFYVATSKKKTEKVLNPLFEKRPKQFGVLPLKRDLTRFVKWPKTVQLQRKKRILKQRLKVPPALNQFTKTLNKNLDVQAAVHVTRGPSKYLDIWDLPDEEEIELPLNSMHQPVDDGARTFTGFLGTIARKPHMCPIRFLNWKAMPEEFKEECWRLVKRKYSVPADPVAYAALKTFTLQKIGKAWRDHKSRLKKQHYIPDSRNKARVKNKDNTGCIKQDWEILVDHWYTDDAVIESEKNKARRSKQDDLHTASSCAFAVHAAKKSVQYYIQYYILVKMDLQLIL</sequence>
<keyword evidence="1" id="KW-0687">Ribonucleoprotein</keyword>
<dbReference type="Gene3D" id="3.30.1330.30">
    <property type="match status" value="1"/>
</dbReference>
<dbReference type="Proteomes" id="UP000237347">
    <property type="component" value="Unassembled WGS sequence"/>
</dbReference>
<evidence type="ECO:0000313" key="2">
    <source>
        <dbReference type="EMBL" id="KAK7819643.1"/>
    </source>
</evidence>
<dbReference type="InterPro" id="IPR029064">
    <property type="entry name" value="Ribosomal_eL30-like_sf"/>
</dbReference>
<comment type="caution">
    <text evidence="2">The sequence shown here is derived from an EMBL/GenBank/DDBJ whole genome shotgun (WGS) entry which is preliminary data.</text>
</comment>
<dbReference type="GO" id="GO:0003723">
    <property type="term" value="F:RNA binding"/>
    <property type="evidence" value="ECO:0007669"/>
    <property type="project" value="UniProtKB-UniRule"/>
</dbReference>